<dbReference type="RefSeq" id="WP_109321754.1">
    <property type="nucleotide sequence ID" value="NZ_CP029346.1"/>
</dbReference>
<gene>
    <name evidence="1" type="ORF">HME7025_00090</name>
</gene>
<keyword evidence="2" id="KW-1185">Reference proteome</keyword>
<dbReference type="KEGG" id="psez:HME7025_00090"/>
<reference evidence="2" key="1">
    <citation type="submission" date="2018-05" db="EMBL/GenBank/DDBJ databases">
        <title>Pseudarcicella sp. HME7025 Genome sequencing and assembly.</title>
        <authorList>
            <person name="Kim H."/>
            <person name="Kang H."/>
            <person name="Joh K."/>
        </authorList>
    </citation>
    <scope>NUCLEOTIDE SEQUENCE [LARGE SCALE GENOMIC DNA]</scope>
    <source>
        <strain evidence="2">HME7025</strain>
    </source>
</reference>
<accession>A0A2S2DRG8</accession>
<proteinExistence type="predicted"/>
<evidence type="ECO:0000313" key="2">
    <source>
        <dbReference type="Proteomes" id="UP000245468"/>
    </source>
</evidence>
<name>A0A2S2DRG8_9BACT</name>
<organism evidence="1 2">
    <name type="scientific">Aquirufa nivalisilvae</name>
    <dbReference type="NCBI Taxonomy" id="2516557"/>
    <lineage>
        <taxon>Bacteria</taxon>
        <taxon>Pseudomonadati</taxon>
        <taxon>Bacteroidota</taxon>
        <taxon>Cytophagia</taxon>
        <taxon>Cytophagales</taxon>
        <taxon>Flectobacillaceae</taxon>
        <taxon>Aquirufa</taxon>
    </lineage>
</organism>
<dbReference type="AlphaFoldDB" id="A0A2S2DRG8"/>
<dbReference type="EMBL" id="CP029346">
    <property type="protein sequence ID" value="AWL07975.1"/>
    <property type="molecule type" value="Genomic_DNA"/>
</dbReference>
<evidence type="ECO:0000313" key="1">
    <source>
        <dbReference type="EMBL" id="AWL07975.1"/>
    </source>
</evidence>
<protein>
    <submittedName>
        <fullName evidence="1">Uncharacterized protein</fullName>
    </submittedName>
</protein>
<dbReference type="Proteomes" id="UP000245468">
    <property type="component" value="Chromosome"/>
</dbReference>
<sequence>MSNIVSKAGSFKKIKALLKVDESRLDKYLRFYAGEVLYEQSSEYPNKDFLTDTDREMLERYRRVFSMFKVGRTDEIIRSIICAEYKIEWRQARNIVNDAYYIFGVIGNADREGKKRVSIEYYRSLANLCAKNRDYENAGKLWEKADKLEGLFDLEASGLNPEDFKHAPTFVFTDNINILNQRQKALDLDE</sequence>
<dbReference type="OrthoDB" id="961919at2"/>